<reference evidence="13 14" key="1">
    <citation type="submission" date="2024-01" db="EMBL/GenBank/DDBJ databases">
        <authorList>
            <consortium name="Genoscope - CEA"/>
            <person name="William W."/>
        </authorList>
    </citation>
    <scope>NUCLEOTIDE SEQUENCE [LARGE SCALE GENOMIC DNA]</scope>
    <source>
        <strain evidence="13 14">29B2s-10</strain>
    </source>
</reference>
<keyword evidence="4 11" id="KW-1133">Transmembrane helix</keyword>
<gene>
    <name evidence="13" type="primary">ERF2</name>
    <name evidence="13" type="ORF">CAAN4_H18558</name>
</gene>
<comment type="domain">
    <text evidence="11">The DHHC domain is required for palmitoyltransferase activity.</text>
</comment>
<proteinExistence type="inferred from homology"/>
<dbReference type="PANTHER" id="PTHR22883">
    <property type="entry name" value="ZINC FINGER DHHC DOMAIN CONTAINING PROTEIN"/>
    <property type="match status" value="1"/>
</dbReference>
<evidence type="ECO:0000256" key="10">
    <source>
        <dbReference type="ARBA" id="ARBA00048048"/>
    </source>
</evidence>
<evidence type="ECO:0000256" key="6">
    <source>
        <dbReference type="ARBA" id="ARBA00023139"/>
    </source>
</evidence>
<dbReference type="InterPro" id="IPR039859">
    <property type="entry name" value="PFA4/ZDH16/20/ERF2-like"/>
</dbReference>
<feature type="domain" description="Palmitoyltransferase DHHC" evidence="12">
    <location>
        <begin position="210"/>
        <end position="338"/>
    </location>
</feature>
<comment type="catalytic activity">
    <reaction evidence="10 11">
        <text>L-cysteinyl-[protein] + hexadecanoyl-CoA = S-hexadecanoyl-L-cysteinyl-[protein] + CoA</text>
        <dbReference type="Rhea" id="RHEA:36683"/>
        <dbReference type="Rhea" id="RHEA-COMP:10131"/>
        <dbReference type="Rhea" id="RHEA-COMP:11032"/>
        <dbReference type="ChEBI" id="CHEBI:29950"/>
        <dbReference type="ChEBI" id="CHEBI:57287"/>
        <dbReference type="ChEBI" id="CHEBI:57379"/>
        <dbReference type="ChEBI" id="CHEBI:74151"/>
        <dbReference type="EC" id="2.3.1.225"/>
    </reaction>
</comment>
<evidence type="ECO:0000256" key="7">
    <source>
        <dbReference type="ARBA" id="ARBA00023288"/>
    </source>
</evidence>
<dbReference type="EC" id="2.3.1.225" evidence="11"/>
<protein>
    <recommendedName>
        <fullName evidence="11">Palmitoyltransferase</fullName>
        <ecNumber evidence="11">2.3.1.225</ecNumber>
    </recommendedName>
</protein>
<evidence type="ECO:0000256" key="1">
    <source>
        <dbReference type="ARBA" id="ARBA00004477"/>
    </source>
</evidence>
<evidence type="ECO:0000313" key="13">
    <source>
        <dbReference type="EMBL" id="CAK7921809.1"/>
    </source>
</evidence>
<dbReference type="PROSITE" id="PS50216">
    <property type="entry name" value="DHHC"/>
    <property type="match status" value="1"/>
</dbReference>
<evidence type="ECO:0000256" key="11">
    <source>
        <dbReference type="RuleBase" id="RU079119"/>
    </source>
</evidence>
<keyword evidence="6" id="KW-0564">Palmitate</keyword>
<keyword evidence="14" id="KW-1185">Reference proteome</keyword>
<comment type="subcellular location">
    <subcellularLocation>
        <location evidence="1">Endoplasmic reticulum membrane</location>
        <topology evidence="1">Multi-pass membrane protein</topology>
    </subcellularLocation>
</comment>
<feature type="transmembrane region" description="Helical" evidence="11">
    <location>
        <begin position="254"/>
        <end position="278"/>
    </location>
</feature>
<dbReference type="EMBL" id="OZ004260">
    <property type="protein sequence ID" value="CAK7921809.1"/>
    <property type="molecule type" value="Genomic_DNA"/>
</dbReference>
<keyword evidence="5 11" id="KW-0472">Membrane</keyword>
<keyword evidence="3 11" id="KW-0812">Transmembrane</keyword>
<feature type="transmembrane region" description="Helical" evidence="11">
    <location>
        <begin position="120"/>
        <end position="139"/>
    </location>
</feature>
<accession>A0ABP0EL97</accession>
<feature type="transmembrane region" description="Helical" evidence="11">
    <location>
        <begin position="90"/>
        <end position="108"/>
    </location>
</feature>
<dbReference type="PANTHER" id="PTHR22883:SF43">
    <property type="entry name" value="PALMITOYLTRANSFERASE APP"/>
    <property type="match status" value="1"/>
</dbReference>
<keyword evidence="8 11" id="KW-0012">Acyltransferase</keyword>
<evidence type="ECO:0000256" key="4">
    <source>
        <dbReference type="ARBA" id="ARBA00022989"/>
    </source>
</evidence>
<feature type="transmembrane region" description="Helical" evidence="11">
    <location>
        <begin position="298"/>
        <end position="321"/>
    </location>
</feature>
<comment type="similarity">
    <text evidence="9">Belongs to the DHHC palmitoyltransferase family. ERF2/ZDHHC9 subfamily.</text>
</comment>
<keyword evidence="2 11" id="KW-0808">Transferase</keyword>
<evidence type="ECO:0000259" key="12">
    <source>
        <dbReference type="Pfam" id="PF01529"/>
    </source>
</evidence>
<evidence type="ECO:0000256" key="2">
    <source>
        <dbReference type="ARBA" id="ARBA00022679"/>
    </source>
</evidence>
<evidence type="ECO:0000313" key="14">
    <source>
        <dbReference type="Proteomes" id="UP001497600"/>
    </source>
</evidence>
<name>A0ABP0EL97_9ASCO</name>
<evidence type="ECO:0000256" key="8">
    <source>
        <dbReference type="ARBA" id="ARBA00023315"/>
    </source>
</evidence>
<evidence type="ECO:0000256" key="5">
    <source>
        <dbReference type="ARBA" id="ARBA00023136"/>
    </source>
</evidence>
<dbReference type="InterPro" id="IPR001594">
    <property type="entry name" value="Palmitoyltrfase_DHHC"/>
</dbReference>
<evidence type="ECO:0000256" key="9">
    <source>
        <dbReference type="ARBA" id="ARBA00023463"/>
    </source>
</evidence>
<dbReference type="Proteomes" id="UP001497600">
    <property type="component" value="Chromosome H"/>
</dbReference>
<keyword evidence="7" id="KW-0449">Lipoprotein</keyword>
<sequence length="399" mass="45627">MPEPTPIDVNSMSQTDQIDNPEVLSPVIEHVEQDNSASPPLIHRFIYNWLITDPGLNYTTKKNYQVQKHEDMRTLYFCGGRLRTVKQRPLNLITGVLIVLPAVLFWVYEAQWVWENVSPAPVIIFTYLWCVTLALFFKASTCDPGVLPRNIHLPLNVDPVTHSFIAKVVPEEYSNSISLPHKSKDTTSQVVPTFTKNRETSSNSPGVLVKYCGTCHIWRPPRASHCTVCNVCVVNHDHHCVFLNNCVGIRNYRYFLWFLACSSLTSILLSALSFIQVVHYKFMNDPLLDDFGDSIYKYPVGFFLALYGTVSLVYPTLLWGLHLCLTGWNLTTREYLNNVWGRKHSNFVNVFDTQSLIKNLYINWISKPNGITLMRMTDPYDPGDLRMEKVAPLSAFPTM</sequence>
<organism evidence="13 14">
    <name type="scientific">[Candida] anglica</name>
    <dbReference type="NCBI Taxonomy" id="148631"/>
    <lineage>
        <taxon>Eukaryota</taxon>
        <taxon>Fungi</taxon>
        <taxon>Dikarya</taxon>
        <taxon>Ascomycota</taxon>
        <taxon>Saccharomycotina</taxon>
        <taxon>Pichiomycetes</taxon>
        <taxon>Debaryomycetaceae</taxon>
        <taxon>Kurtzmaniella</taxon>
    </lineage>
</organism>
<evidence type="ECO:0000256" key="3">
    <source>
        <dbReference type="ARBA" id="ARBA00022692"/>
    </source>
</evidence>
<dbReference type="Pfam" id="PF01529">
    <property type="entry name" value="DHHC"/>
    <property type="match status" value="1"/>
</dbReference>